<feature type="compositionally biased region" description="Acidic residues" evidence="1">
    <location>
        <begin position="163"/>
        <end position="175"/>
    </location>
</feature>
<proteinExistence type="predicted"/>
<dbReference type="OrthoDB" id="5403747at2759"/>
<reference evidence="2 3" key="1">
    <citation type="submission" date="2019-06" db="EMBL/GenBank/DDBJ databases">
        <title>Draft genome sequence of the filamentous fungus Phialemoniopsis curvata isolated from diesel fuel.</title>
        <authorList>
            <person name="Varaljay V.A."/>
            <person name="Lyon W.J."/>
            <person name="Crouch A.L."/>
            <person name="Drake C.E."/>
            <person name="Hollomon J.M."/>
            <person name="Nadeau L.J."/>
            <person name="Nunn H.S."/>
            <person name="Stevenson B.S."/>
            <person name="Bojanowski C.L."/>
            <person name="Crookes-Goodson W.J."/>
        </authorList>
    </citation>
    <scope>NUCLEOTIDE SEQUENCE [LARGE SCALE GENOMIC DNA]</scope>
    <source>
        <strain evidence="2 3">D216</strain>
    </source>
</reference>
<dbReference type="EMBL" id="SKBQ01000033">
    <property type="protein sequence ID" value="TPX13505.1"/>
    <property type="molecule type" value="Genomic_DNA"/>
</dbReference>
<dbReference type="STRING" id="1093900.A0A507ARS8"/>
<gene>
    <name evidence="2" type="ORF">E0L32_005976</name>
</gene>
<dbReference type="InParanoid" id="A0A507ARS8"/>
<sequence length="175" mass="18836">MASPAPKMKGALTERDLEIMAKAWHCMKAEPEVDFAKLAELTGMTNPRSAGNAWRNIKTKLFADLPPAEPATPGPGRKRKTPAKSRAKATPKAAAAPASDDEDNKLIATADSDVDELEAQSPTKKRKSPAKKAGKKAPLSAAKVEDDSDEDGEIKTEPIKAEEQEEYIEEDVGEI</sequence>
<dbReference type="AlphaFoldDB" id="A0A507ARS8"/>
<keyword evidence="3" id="KW-1185">Reference proteome</keyword>
<organism evidence="2 3">
    <name type="scientific">Thyridium curvatum</name>
    <dbReference type="NCBI Taxonomy" id="1093900"/>
    <lineage>
        <taxon>Eukaryota</taxon>
        <taxon>Fungi</taxon>
        <taxon>Dikarya</taxon>
        <taxon>Ascomycota</taxon>
        <taxon>Pezizomycotina</taxon>
        <taxon>Sordariomycetes</taxon>
        <taxon>Sordariomycetidae</taxon>
        <taxon>Thyridiales</taxon>
        <taxon>Thyridiaceae</taxon>
        <taxon>Thyridium</taxon>
    </lineage>
</organism>
<dbReference type="RefSeq" id="XP_030995216.1">
    <property type="nucleotide sequence ID" value="XM_031140557.1"/>
</dbReference>
<protein>
    <submittedName>
        <fullName evidence="2">Uncharacterized protein</fullName>
    </submittedName>
</protein>
<evidence type="ECO:0000256" key="1">
    <source>
        <dbReference type="SAM" id="MobiDB-lite"/>
    </source>
</evidence>
<accession>A0A507ARS8</accession>
<feature type="compositionally biased region" description="Basic residues" evidence="1">
    <location>
        <begin position="76"/>
        <end position="89"/>
    </location>
</feature>
<name>A0A507ARS8_9PEZI</name>
<feature type="region of interest" description="Disordered" evidence="1">
    <location>
        <begin position="64"/>
        <end position="175"/>
    </location>
</feature>
<dbReference type="GeneID" id="41973423"/>
<comment type="caution">
    <text evidence="2">The sequence shown here is derived from an EMBL/GenBank/DDBJ whole genome shotgun (WGS) entry which is preliminary data.</text>
</comment>
<evidence type="ECO:0000313" key="3">
    <source>
        <dbReference type="Proteomes" id="UP000319257"/>
    </source>
</evidence>
<dbReference type="Proteomes" id="UP000319257">
    <property type="component" value="Unassembled WGS sequence"/>
</dbReference>
<feature type="compositionally biased region" description="Basic and acidic residues" evidence="1">
    <location>
        <begin position="153"/>
        <end position="162"/>
    </location>
</feature>
<feature type="compositionally biased region" description="Basic residues" evidence="1">
    <location>
        <begin position="123"/>
        <end position="135"/>
    </location>
</feature>
<evidence type="ECO:0000313" key="2">
    <source>
        <dbReference type="EMBL" id="TPX13505.1"/>
    </source>
</evidence>